<sequence>MLGWTLLALGVATAAAPMGHGYVDRVQVDGRQLTVAGWAASERPEVFITAAIVRLDGRTVYRGRVQRHERPDVAAATGRPDWGGSGISVRLALPRDIGPGTHTLEVEMQRSDGQIFALAITPSLRQITIPASPKPSPMVLLALLLAVALPLAALVLPSTSAWPRSWPPPLAFVVALPVSFMLLVASGATGSSVALLLRPPAVTVERAEPWLGSPQFVRSDEWEVITPLAMAQATHTPPWPIVNHNLGEDGQNMLVIGMTGMPVAHASTLAKPATWGWFAFDQRRALAWAWWLPVLGGFAACWALLMRLTRLAWRPAAALAAGLAWAPYSAGFSFWPSYLLLFVALGLLAFDRLLHARRAAAGLAWGALLGWSAAAYALVLYPAWQISLAWLCAPLALAWAWRERAHWRWGAAQTLGALAGVLLAGLLLLAWWLDARDAVAVMQGTIYPGQRATEAGGDIDRWFELKGWLNPFTLHVNTPMVSSEAASFQFLWLPTLALVLWRWWQARRIEPVSLALLAFMAFALTFQFIGFAPLLARVTGWGSVTSYRLDLALGTAQLLLIAWWLAPASEPAPLPRPGPAVALALAVLALAGCELSTMPLDIRDGLPAGLVLGAMLAMAACAALLVLRRTGAFIALYGGWTLAAVLPFHPLGQAPARLSLAPPLSAAGLAAPSTDAAGRRGVAVVGARDWAMTLPAAGVPVVNSVFYYPQATLWKRLDPAGAQRVLYNRYQRLMFELGAPAQGAAQQIESPRLDEVRVTLDPALFDFRLLGARWVIMPAADGTRVARNSTLARVATGDGSAPYALFLVQP</sequence>
<feature type="transmembrane region" description="Helical" evidence="1">
    <location>
        <begin position="334"/>
        <end position="350"/>
    </location>
</feature>
<reference evidence="4 5" key="1">
    <citation type="submission" date="2024-09" db="EMBL/GenBank/DDBJ databases">
        <authorList>
            <person name="Sun Q."/>
            <person name="Mori K."/>
        </authorList>
    </citation>
    <scope>NUCLEOTIDE SEQUENCE [LARGE SCALE GENOMIC DNA]</scope>
    <source>
        <strain evidence="4 5">NCAIM B.02336</strain>
    </source>
</reference>
<feature type="transmembrane region" description="Helical" evidence="1">
    <location>
        <begin position="606"/>
        <end position="627"/>
    </location>
</feature>
<dbReference type="EMBL" id="JBHLTN010000014">
    <property type="protein sequence ID" value="MFC0592286.1"/>
    <property type="molecule type" value="Genomic_DNA"/>
</dbReference>
<dbReference type="InterPro" id="IPR056074">
    <property type="entry name" value="DUF7657"/>
</dbReference>
<feature type="transmembrane region" description="Helical" evidence="1">
    <location>
        <begin position="634"/>
        <end position="652"/>
    </location>
</feature>
<protein>
    <recommendedName>
        <fullName evidence="6">Glycosyltransferase RgtA/B/C/D-like domain-containing protein</fullName>
    </recommendedName>
</protein>
<evidence type="ECO:0000259" key="2">
    <source>
        <dbReference type="Pfam" id="PF24672"/>
    </source>
</evidence>
<evidence type="ECO:0000313" key="4">
    <source>
        <dbReference type="EMBL" id="MFC0592286.1"/>
    </source>
</evidence>
<dbReference type="InterPro" id="IPR056071">
    <property type="entry name" value="DUF7654"/>
</dbReference>
<feature type="transmembrane region" description="Helical" evidence="1">
    <location>
        <begin position="285"/>
        <end position="304"/>
    </location>
</feature>
<dbReference type="RefSeq" id="WP_377481433.1">
    <property type="nucleotide sequence ID" value="NZ_JBHLTN010000014.1"/>
</dbReference>
<evidence type="ECO:0000313" key="5">
    <source>
        <dbReference type="Proteomes" id="UP001589834"/>
    </source>
</evidence>
<feature type="transmembrane region" description="Helical" evidence="1">
    <location>
        <begin position="170"/>
        <end position="197"/>
    </location>
</feature>
<accession>A0ABV6PR35</accession>
<feature type="transmembrane region" description="Helical" evidence="1">
    <location>
        <begin position="578"/>
        <end position="600"/>
    </location>
</feature>
<keyword evidence="1" id="KW-0812">Transmembrane</keyword>
<keyword evidence="5" id="KW-1185">Reference proteome</keyword>
<feature type="domain" description="DUF7657" evidence="3">
    <location>
        <begin position="173"/>
        <end position="565"/>
    </location>
</feature>
<feature type="domain" description="DUF7654" evidence="2">
    <location>
        <begin position="684"/>
        <end position="795"/>
    </location>
</feature>
<dbReference type="Pfam" id="PF24672">
    <property type="entry name" value="DUF7654"/>
    <property type="match status" value="1"/>
</dbReference>
<keyword evidence="1" id="KW-0472">Membrane</keyword>
<proteinExistence type="predicted"/>
<feature type="transmembrane region" description="Helical" evidence="1">
    <location>
        <begin position="138"/>
        <end position="158"/>
    </location>
</feature>
<evidence type="ECO:0000256" key="1">
    <source>
        <dbReference type="SAM" id="Phobius"/>
    </source>
</evidence>
<feature type="transmembrane region" description="Helical" evidence="1">
    <location>
        <begin position="516"/>
        <end position="535"/>
    </location>
</feature>
<feature type="transmembrane region" description="Helical" evidence="1">
    <location>
        <begin position="414"/>
        <end position="433"/>
    </location>
</feature>
<organism evidence="4 5">
    <name type="scientific">Ottowia pentelensis</name>
    <dbReference type="NCBI Taxonomy" id="511108"/>
    <lineage>
        <taxon>Bacteria</taxon>
        <taxon>Pseudomonadati</taxon>
        <taxon>Pseudomonadota</taxon>
        <taxon>Betaproteobacteria</taxon>
        <taxon>Burkholderiales</taxon>
        <taxon>Comamonadaceae</taxon>
        <taxon>Ottowia</taxon>
    </lineage>
</organism>
<name>A0ABV6PR35_9BURK</name>
<gene>
    <name evidence="4" type="ORF">ACFFGG_06935</name>
</gene>
<dbReference type="Proteomes" id="UP001589834">
    <property type="component" value="Unassembled WGS sequence"/>
</dbReference>
<evidence type="ECO:0008006" key="6">
    <source>
        <dbReference type="Google" id="ProtNLM"/>
    </source>
</evidence>
<keyword evidence="1" id="KW-1133">Transmembrane helix</keyword>
<feature type="transmembrane region" description="Helical" evidence="1">
    <location>
        <begin position="547"/>
        <end position="566"/>
    </location>
</feature>
<comment type="caution">
    <text evidence="4">The sequence shown here is derived from an EMBL/GenBank/DDBJ whole genome shotgun (WGS) entry which is preliminary data.</text>
</comment>
<feature type="transmembrane region" description="Helical" evidence="1">
    <location>
        <begin position="359"/>
        <end position="378"/>
    </location>
</feature>
<dbReference type="Pfam" id="PF24677">
    <property type="entry name" value="DUF7657"/>
    <property type="match status" value="1"/>
</dbReference>
<evidence type="ECO:0000259" key="3">
    <source>
        <dbReference type="Pfam" id="PF24677"/>
    </source>
</evidence>